<comment type="caution">
    <text evidence="1">The sequence shown here is derived from an EMBL/GenBank/DDBJ whole genome shotgun (WGS) entry which is preliminary data.</text>
</comment>
<dbReference type="OrthoDB" id="3249498at2759"/>
<protein>
    <submittedName>
        <fullName evidence="1">Uncharacterized protein</fullName>
    </submittedName>
</protein>
<dbReference type="EMBL" id="BRPK01000025">
    <property type="protein sequence ID" value="GLB45653.1"/>
    <property type="molecule type" value="Genomic_DNA"/>
</dbReference>
<organism evidence="1 2">
    <name type="scientific">Lyophyllum shimeji</name>
    <name type="common">Hon-shimeji</name>
    <name type="synonym">Tricholoma shimeji</name>
    <dbReference type="NCBI Taxonomy" id="47721"/>
    <lineage>
        <taxon>Eukaryota</taxon>
        <taxon>Fungi</taxon>
        <taxon>Dikarya</taxon>
        <taxon>Basidiomycota</taxon>
        <taxon>Agaricomycotina</taxon>
        <taxon>Agaricomycetes</taxon>
        <taxon>Agaricomycetidae</taxon>
        <taxon>Agaricales</taxon>
        <taxon>Tricholomatineae</taxon>
        <taxon>Lyophyllaceae</taxon>
        <taxon>Lyophyllum</taxon>
    </lineage>
</organism>
<dbReference type="AlphaFoldDB" id="A0A9P3UUI3"/>
<sequence length="138" mass="14983">MGYWYPCSCVGFTSDIPADTPSDRIFFYEALCVACAILDAAESARCPCRLVVYTDNTNTASMFSSLKALPALNGLLRAVADALIRGEHQLRVLHIPDERNTVADLLSCSRIGDAVKLVPDLQVIPFQPPQELLGAALK</sequence>
<keyword evidence="2" id="KW-1185">Reference proteome</keyword>
<dbReference type="Proteomes" id="UP001063166">
    <property type="component" value="Unassembled WGS sequence"/>
</dbReference>
<name>A0A9P3UUI3_LYOSH</name>
<evidence type="ECO:0000313" key="1">
    <source>
        <dbReference type="EMBL" id="GLB45653.1"/>
    </source>
</evidence>
<proteinExistence type="predicted"/>
<reference evidence="1" key="1">
    <citation type="submission" date="2022-07" db="EMBL/GenBank/DDBJ databases">
        <title>The genome of Lyophyllum shimeji provides insight into the initial evolution of ectomycorrhizal fungal genome.</title>
        <authorList>
            <person name="Kobayashi Y."/>
            <person name="Shibata T."/>
            <person name="Hirakawa H."/>
            <person name="Shigenobu S."/>
            <person name="Nishiyama T."/>
            <person name="Yamada A."/>
            <person name="Hasebe M."/>
            <person name="Kawaguchi M."/>
        </authorList>
    </citation>
    <scope>NUCLEOTIDE SEQUENCE</scope>
    <source>
        <strain evidence="1">AT787</strain>
    </source>
</reference>
<gene>
    <name evidence="1" type="ORF">LshimejAT787_2500450</name>
</gene>
<evidence type="ECO:0000313" key="2">
    <source>
        <dbReference type="Proteomes" id="UP001063166"/>
    </source>
</evidence>
<accession>A0A9P3UUI3</accession>